<dbReference type="EMBL" id="UYSL01020559">
    <property type="protein sequence ID" value="VDL75192.1"/>
    <property type="molecule type" value="Genomic_DNA"/>
</dbReference>
<accession>A0A0N4Y6A2</accession>
<keyword evidence="2" id="KW-1185">Reference proteome</keyword>
<evidence type="ECO:0000313" key="1">
    <source>
        <dbReference type="EMBL" id="VDL75192.1"/>
    </source>
</evidence>
<evidence type="ECO:0000313" key="2">
    <source>
        <dbReference type="Proteomes" id="UP000271162"/>
    </source>
</evidence>
<organism evidence="3">
    <name type="scientific">Nippostrongylus brasiliensis</name>
    <name type="common">Rat hookworm</name>
    <dbReference type="NCBI Taxonomy" id="27835"/>
    <lineage>
        <taxon>Eukaryota</taxon>
        <taxon>Metazoa</taxon>
        <taxon>Ecdysozoa</taxon>
        <taxon>Nematoda</taxon>
        <taxon>Chromadorea</taxon>
        <taxon>Rhabditida</taxon>
        <taxon>Rhabditina</taxon>
        <taxon>Rhabditomorpha</taxon>
        <taxon>Strongyloidea</taxon>
        <taxon>Heligmosomidae</taxon>
        <taxon>Nippostrongylus</taxon>
    </lineage>
</organism>
<proteinExistence type="predicted"/>
<reference evidence="1 2" key="2">
    <citation type="submission" date="2018-11" db="EMBL/GenBank/DDBJ databases">
        <authorList>
            <consortium name="Pathogen Informatics"/>
        </authorList>
    </citation>
    <scope>NUCLEOTIDE SEQUENCE [LARGE SCALE GENOMIC DNA]</scope>
</reference>
<protein>
    <submittedName>
        <fullName evidence="3">Pentatricopeptide repeat-containing protein</fullName>
    </submittedName>
</protein>
<sequence length="87" mass="9872">MQRQLSSSIHSHCFALEPFAKCTATRVLQSHPTDHITVVTGGLIVELCRPALFIRRLRHTIALMRDTERPDGRLLVKYLPDTTHAPK</sequence>
<dbReference type="Proteomes" id="UP000271162">
    <property type="component" value="Unassembled WGS sequence"/>
</dbReference>
<dbReference type="AlphaFoldDB" id="A0A0N4Y6A2"/>
<dbReference type="WBParaSite" id="NBR_0001160201-mRNA-1">
    <property type="protein sequence ID" value="NBR_0001160201-mRNA-1"/>
    <property type="gene ID" value="NBR_0001160201"/>
</dbReference>
<reference evidence="3" key="1">
    <citation type="submission" date="2017-02" db="UniProtKB">
        <authorList>
            <consortium name="WormBaseParasite"/>
        </authorList>
    </citation>
    <scope>IDENTIFICATION</scope>
</reference>
<name>A0A0N4Y6A2_NIPBR</name>
<gene>
    <name evidence="1" type="ORF">NBR_LOCUS11603</name>
</gene>
<evidence type="ECO:0000313" key="3">
    <source>
        <dbReference type="WBParaSite" id="NBR_0001160201-mRNA-1"/>
    </source>
</evidence>